<dbReference type="AlphaFoldDB" id="A0ABD5Y390"/>
<dbReference type="InterPro" id="IPR050229">
    <property type="entry name" value="GlpE_sulfurtransferase"/>
</dbReference>
<evidence type="ECO:0000313" key="2">
    <source>
        <dbReference type="EMBL" id="MFC7139892.1"/>
    </source>
</evidence>
<comment type="caution">
    <text evidence="2">The sequence shown here is derived from an EMBL/GenBank/DDBJ whole genome shotgun (WGS) entry which is preliminary data.</text>
</comment>
<dbReference type="RefSeq" id="WP_274325459.1">
    <property type="nucleotide sequence ID" value="NZ_CP118158.1"/>
</dbReference>
<gene>
    <name evidence="2" type="ORF">ACFQMA_08585</name>
</gene>
<dbReference type="Proteomes" id="UP001596432">
    <property type="component" value="Unassembled WGS sequence"/>
</dbReference>
<dbReference type="InterPro" id="IPR036873">
    <property type="entry name" value="Rhodanese-like_dom_sf"/>
</dbReference>
<dbReference type="InterPro" id="IPR001763">
    <property type="entry name" value="Rhodanese-like_dom"/>
</dbReference>
<evidence type="ECO:0000313" key="3">
    <source>
        <dbReference type="Proteomes" id="UP001596432"/>
    </source>
</evidence>
<feature type="domain" description="Rhodanese" evidence="1">
    <location>
        <begin position="14"/>
        <end position="110"/>
    </location>
</feature>
<dbReference type="CDD" id="cd00158">
    <property type="entry name" value="RHOD"/>
    <property type="match status" value="1"/>
</dbReference>
<accession>A0ABD5Y390</accession>
<dbReference type="PROSITE" id="PS50206">
    <property type="entry name" value="RHODANESE_3"/>
    <property type="match status" value="1"/>
</dbReference>
<reference evidence="2 3" key="1">
    <citation type="journal article" date="2019" name="Int. J. Syst. Evol. Microbiol.">
        <title>The Global Catalogue of Microorganisms (GCM) 10K type strain sequencing project: providing services to taxonomists for standard genome sequencing and annotation.</title>
        <authorList>
            <consortium name="The Broad Institute Genomics Platform"/>
            <consortium name="The Broad Institute Genome Sequencing Center for Infectious Disease"/>
            <person name="Wu L."/>
            <person name="Ma J."/>
        </authorList>
    </citation>
    <scope>NUCLEOTIDE SEQUENCE [LARGE SCALE GENOMIC DNA]</scope>
    <source>
        <strain evidence="2 3">XZYJT29</strain>
    </source>
</reference>
<dbReference type="SMART" id="SM00450">
    <property type="entry name" value="RHOD"/>
    <property type="match status" value="1"/>
</dbReference>
<evidence type="ECO:0000259" key="1">
    <source>
        <dbReference type="PROSITE" id="PS50206"/>
    </source>
</evidence>
<name>A0ABD5Y390_9EURY</name>
<organism evidence="2 3">
    <name type="scientific">Halosimplex aquaticum</name>
    <dbReference type="NCBI Taxonomy" id="3026162"/>
    <lineage>
        <taxon>Archaea</taxon>
        <taxon>Methanobacteriati</taxon>
        <taxon>Methanobacteriota</taxon>
        <taxon>Stenosarchaea group</taxon>
        <taxon>Halobacteria</taxon>
        <taxon>Halobacteriales</taxon>
        <taxon>Haloarculaceae</taxon>
        <taxon>Halosimplex</taxon>
    </lineage>
</organism>
<dbReference type="EMBL" id="JBHTAS010000001">
    <property type="protein sequence ID" value="MFC7139892.1"/>
    <property type="molecule type" value="Genomic_DNA"/>
</dbReference>
<proteinExistence type="predicted"/>
<dbReference type="Gene3D" id="3.40.250.10">
    <property type="entry name" value="Rhodanese-like domain"/>
    <property type="match status" value="1"/>
</dbReference>
<dbReference type="PANTHER" id="PTHR43031:SF16">
    <property type="entry name" value="OXIDOREDUCTASE"/>
    <property type="match status" value="1"/>
</dbReference>
<dbReference type="SUPFAM" id="SSF52821">
    <property type="entry name" value="Rhodanese/Cell cycle control phosphatase"/>
    <property type="match status" value="1"/>
</dbReference>
<dbReference type="Pfam" id="PF00581">
    <property type="entry name" value="Rhodanese"/>
    <property type="match status" value="1"/>
</dbReference>
<protein>
    <submittedName>
        <fullName evidence="2">Rhodanese-like domain-containing protein</fullName>
    </submittedName>
</protein>
<sequence>MGNIGPSQLDDRRSEKSVFILDIRPQTDYQQGHIEGSFNAPVYDDLQRGDTHALDSFLNKIPSETVVVTVCKAGIAAQKATNYLRDQGYNAMTLNGGYTGWRHYTEGTLVYRGLSLLRQLIPSAVPSDR</sequence>
<dbReference type="PANTHER" id="PTHR43031">
    <property type="entry name" value="FAD-DEPENDENT OXIDOREDUCTASE"/>
    <property type="match status" value="1"/>
</dbReference>
<keyword evidence="3" id="KW-1185">Reference proteome</keyword>
<dbReference type="GeneID" id="78820158"/>